<dbReference type="InterPro" id="IPR011057">
    <property type="entry name" value="Mss4-like_sf"/>
</dbReference>
<proteinExistence type="inferred from homology"/>
<dbReference type="Pfam" id="PF04828">
    <property type="entry name" value="GFA"/>
    <property type="match status" value="1"/>
</dbReference>
<dbReference type="PANTHER" id="PTHR33337:SF40">
    <property type="entry name" value="CENP-V_GFA DOMAIN-CONTAINING PROTEIN-RELATED"/>
    <property type="match status" value="1"/>
</dbReference>
<dbReference type="GO" id="GO:0046872">
    <property type="term" value="F:metal ion binding"/>
    <property type="evidence" value="ECO:0007669"/>
    <property type="project" value="UniProtKB-KW"/>
</dbReference>
<evidence type="ECO:0000256" key="2">
    <source>
        <dbReference type="ARBA" id="ARBA00022723"/>
    </source>
</evidence>
<sequence>MNMQVDSRGKVDGLTARCHCGGVSFILPTSRSGVVACHCTDCRTLHGNYNAMLAVPREAIVMLFDDTLAWYDSSENVRRGFCSKCGSRLFKDRHLADHVMVSAGSVIGPVGARIVENMFEESKGDWYDLPRTRRDQLPTA</sequence>
<dbReference type="SUPFAM" id="SSF51316">
    <property type="entry name" value="Mss4-like"/>
    <property type="match status" value="1"/>
</dbReference>
<dbReference type="RefSeq" id="WP_131564744.1">
    <property type="nucleotide sequence ID" value="NZ_JAINFK010000001.1"/>
</dbReference>
<keyword evidence="2" id="KW-0479">Metal-binding</keyword>
<feature type="domain" description="CENP-V/GFA" evidence="5">
    <location>
        <begin position="11"/>
        <end position="128"/>
    </location>
</feature>
<dbReference type="EMBL" id="SJST01000001">
    <property type="protein sequence ID" value="TCD16144.1"/>
    <property type="molecule type" value="Genomic_DNA"/>
</dbReference>
<dbReference type="InterPro" id="IPR006913">
    <property type="entry name" value="CENP-V/GFA"/>
</dbReference>
<evidence type="ECO:0000256" key="4">
    <source>
        <dbReference type="ARBA" id="ARBA00023239"/>
    </source>
</evidence>
<keyword evidence="3" id="KW-0862">Zinc</keyword>
<evidence type="ECO:0000313" key="7">
    <source>
        <dbReference type="Proteomes" id="UP000291301"/>
    </source>
</evidence>
<dbReference type="Gene3D" id="3.90.1590.10">
    <property type="entry name" value="glutathione-dependent formaldehyde- activating enzyme (gfa)"/>
    <property type="match status" value="1"/>
</dbReference>
<dbReference type="PROSITE" id="PS51891">
    <property type="entry name" value="CENP_V_GFA"/>
    <property type="match status" value="1"/>
</dbReference>
<evidence type="ECO:0000259" key="5">
    <source>
        <dbReference type="PROSITE" id="PS51891"/>
    </source>
</evidence>
<comment type="caution">
    <text evidence="6">The sequence shown here is derived from an EMBL/GenBank/DDBJ whole genome shotgun (WGS) entry which is preliminary data.</text>
</comment>
<dbReference type="PANTHER" id="PTHR33337">
    <property type="entry name" value="GFA DOMAIN-CONTAINING PROTEIN"/>
    <property type="match status" value="1"/>
</dbReference>
<organism evidence="6 7">
    <name type="scientific">Oricola cellulosilytica</name>
    <dbReference type="NCBI Taxonomy" id="1429082"/>
    <lineage>
        <taxon>Bacteria</taxon>
        <taxon>Pseudomonadati</taxon>
        <taxon>Pseudomonadota</taxon>
        <taxon>Alphaproteobacteria</taxon>
        <taxon>Hyphomicrobiales</taxon>
        <taxon>Ahrensiaceae</taxon>
        <taxon>Oricola</taxon>
    </lineage>
</organism>
<evidence type="ECO:0000313" key="6">
    <source>
        <dbReference type="EMBL" id="TCD16144.1"/>
    </source>
</evidence>
<reference evidence="6 7" key="1">
    <citation type="journal article" date="2015" name="Antonie Van Leeuwenhoek">
        <title>Oricola cellulosilytica gen. nov., sp. nov., a cellulose-degrading bacterium of the family Phyllobacteriaceae isolated from surface seashore water, and emended descriptions of Mesorhizobium loti and Phyllobacterium myrsinacearum.</title>
        <authorList>
            <person name="Hameed A."/>
            <person name="Shahina M."/>
            <person name="Lai W.A."/>
            <person name="Lin S.Y."/>
            <person name="Young L.S."/>
            <person name="Liu Y.C."/>
            <person name="Hsu Y.H."/>
            <person name="Young C.C."/>
        </authorList>
    </citation>
    <scope>NUCLEOTIDE SEQUENCE [LARGE SCALE GENOMIC DNA]</scope>
    <source>
        <strain evidence="6 7">KCTC 52183</strain>
    </source>
</reference>
<accession>A0A4R0PH73</accession>
<name>A0A4R0PH73_9HYPH</name>
<dbReference type="GO" id="GO:0016846">
    <property type="term" value="F:carbon-sulfur lyase activity"/>
    <property type="evidence" value="ECO:0007669"/>
    <property type="project" value="InterPro"/>
</dbReference>
<keyword evidence="4" id="KW-0456">Lyase</keyword>
<evidence type="ECO:0000256" key="1">
    <source>
        <dbReference type="ARBA" id="ARBA00005495"/>
    </source>
</evidence>
<keyword evidence="7" id="KW-1185">Reference proteome</keyword>
<dbReference type="Proteomes" id="UP000291301">
    <property type="component" value="Unassembled WGS sequence"/>
</dbReference>
<gene>
    <name evidence="6" type="ORF">E0D97_01520</name>
</gene>
<dbReference type="OrthoDB" id="9807246at2"/>
<evidence type="ECO:0000256" key="3">
    <source>
        <dbReference type="ARBA" id="ARBA00022833"/>
    </source>
</evidence>
<dbReference type="AlphaFoldDB" id="A0A4R0PH73"/>
<comment type="similarity">
    <text evidence="1">Belongs to the Gfa family.</text>
</comment>
<protein>
    <submittedName>
        <fullName evidence="6">GFA family protein</fullName>
    </submittedName>
</protein>